<protein>
    <submittedName>
        <fullName evidence="2">Uncharacterized protein</fullName>
    </submittedName>
</protein>
<proteinExistence type="predicted"/>
<dbReference type="EMBL" id="JAAVXB010000002">
    <property type="protein sequence ID" value="NKF21568.1"/>
    <property type="molecule type" value="Genomic_DNA"/>
</dbReference>
<evidence type="ECO:0000313" key="3">
    <source>
        <dbReference type="Proteomes" id="UP000653472"/>
    </source>
</evidence>
<sequence>MAIDDLLYQQDPAQRAARAAATPRPAIDPRAASQVSRMRAADSAAAQATLDAQRAPPVRTPTGATQGIEDGVRSFGDSASRVARSPAVGATSRAASLARGAALSALPSIAIGSSIGSFARPTEDYYNRFGLDPRTVGQNGFKDLAARTGGVISDLGASVLDAGLAPVNFVRQFGGAAPLQTFSSIVQANDNPAPRQNSAAPGRGTTPQQPVTTGSSAGQPALGQQTARSPAQQRSSTQNQAPPGVYRRGNTFSDQPISHGVQFTPQRGGYVQAAPDDSQPSLTQRYQRLADDLAGARNVERARQAQAFAASTAAENQIAARNLLQNELRNARQRGLVPGSRFEAQLIGKLADITAQAPDKAFVQTPEEEDALTTSQRQRQLQTKQADQQGRQADQQTIAANLANQATSRQQQLLSQIDQLPGDADPSLRRSLVDRALLAQGKDPDAGRFQAIESVGGNDAFPIKTRSLYDTRTGRVIGGTGAVGQQAQPPAGFKQIGTSNGKPVYEDANGKRIIGN</sequence>
<dbReference type="AlphaFoldDB" id="A0A969W7U0"/>
<feature type="compositionally biased region" description="Low complexity" evidence="1">
    <location>
        <begin position="41"/>
        <end position="55"/>
    </location>
</feature>
<feature type="region of interest" description="Disordered" evidence="1">
    <location>
        <begin position="188"/>
        <end position="263"/>
    </location>
</feature>
<dbReference type="Proteomes" id="UP000653472">
    <property type="component" value="Unassembled WGS sequence"/>
</dbReference>
<organism evidence="2 3">
    <name type="scientific">Solimonas marina</name>
    <dbReference type="NCBI Taxonomy" id="2714601"/>
    <lineage>
        <taxon>Bacteria</taxon>
        <taxon>Pseudomonadati</taxon>
        <taxon>Pseudomonadota</taxon>
        <taxon>Gammaproteobacteria</taxon>
        <taxon>Nevskiales</taxon>
        <taxon>Nevskiaceae</taxon>
        <taxon>Solimonas</taxon>
    </lineage>
</organism>
<accession>A0A969W7U0</accession>
<feature type="compositionally biased region" description="Polar residues" evidence="1">
    <location>
        <begin position="250"/>
        <end position="263"/>
    </location>
</feature>
<comment type="caution">
    <text evidence="2">The sequence shown here is derived from an EMBL/GenBank/DDBJ whole genome shotgun (WGS) entry which is preliminary data.</text>
</comment>
<name>A0A969W7U0_9GAMM</name>
<feature type="region of interest" description="Disordered" evidence="1">
    <location>
        <begin position="1"/>
        <end position="70"/>
    </location>
</feature>
<dbReference type="RefSeq" id="WP_168146824.1">
    <property type="nucleotide sequence ID" value="NZ_JAAVXB010000002.1"/>
</dbReference>
<evidence type="ECO:0000313" key="2">
    <source>
        <dbReference type="EMBL" id="NKF21568.1"/>
    </source>
</evidence>
<evidence type="ECO:0000256" key="1">
    <source>
        <dbReference type="SAM" id="MobiDB-lite"/>
    </source>
</evidence>
<feature type="compositionally biased region" description="Low complexity" evidence="1">
    <location>
        <begin position="12"/>
        <end position="32"/>
    </location>
</feature>
<feature type="region of interest" description="Disordered" evidence="1">
    <location>
        <begin position="480"/>
        <end position="516"/>
    </location>
</feature>
<reference evidence="2" key="1">
    <citation type="submission" date="2020-03" db="EMBL/GenBank/DDBJ databases">
        <title>Solimonas marina sp. nov., isolated from deep seawater of the Pacific Ocean.</title>
        <authorList>
            <person name="Liu X."/>
            <person name="Lai Q."/>
            <person name="Sun F."/>
            <person name="Gai Y."/>
            <person name="Li G."/>
            <person name="Shao Z."/>
        </authorList>
    </citation>
    <scope>NUCLEOTIDE SEQUENCE</scope>
    <source>
        <strain evidence="2">C16B3</strain>
    </source>
</reference>
<keyword evidence="3" id="KW-1185">Reference proteome</keyword>
<feature type="compositionally biased region" description="Polar residues" evidence="1">
    <location>
        <begin position="188"/>
        <end position="241"/>
    </location>
</feature>
<gene>
    <name evidence="2" type="ORF">G7Y82_04505</name>
</gene>